<dbReference type="GO" id="GO:0005525">
    <property type="term" value="F:GTP binding"/>
    <property type="evidence" value="ECO:0007669"/>
    <property type="project" value="UniProtKB-KW"/>
</dbReference>
<evidence type="ECO:0000313" key="15">
    <source>
        <dbReference type="Proteomes" id="UP001162131"/>
    </source>
</evidence>
<evidence type="ECO:0000256" key="7">
    <source>
        <dbReference type="ARBA" id="ARBA00022927"/>
    </source>
</evidence>
<keyword evidence="4" id="KW-0519">Myristate</keyword>
<evidence type="ECO:0000256" key="11">
    <source>
        <dbReference type="PIRSR" id="PIRSR606689-1"/>
    </source>
</evidence>
<dbReference type="GO" id="GO:0046872">
    <property type="term" value="F:metal ion binding"/>
    <property type="evidence" value="ECO:0007669"/>
    <property type="project" value="UniProtKB-KW"/>
</dbReference>
<keyword evidence="12" id="KW-0460">Magnesium</keyword>
<evidence type="ECO:0000313" key="14">
    <source>
        <dbReference type="EMBL" id="CAG9314945.1"/>
    </source>
</evidence>
<keyword evidence="3" id="KW-0813">Transport</keyword>
<dbReference type="GO" id="GO:0015031">
    <property type="term" value="P:protein transport"/>
    <property type="evidence" value="ECO:0007669"/>
    <property type="project" value="UniProtKB-KW"/>
</dbReference>
<dbReference type="SMART" id="SM00175">
    <property type="entry name" value="RAB"/>
    <property type="match status" value="1"/>
</dbReference>
<sequence length="220" mass="25534">MKIGENEGIYCNKFIPYFLLVKQISWGLRWYKIKAIWFIYIYMGSSITRIWNKLFKNQEIRILMVGLDAAGKTTILDQFKLGKFVQTIPTIGFNVETIKYRNISFVIWDIGGGDKIHLLWKHYLENAKGLIFVVDSADHERIDIARHRFLELVKLDKSVAVLVLANKADLPNHMSINEIVNRLEIESIENKKWYVQAACAVSGDGLREGLEWLSWVLTKN</sequence>
<feature type="binding site" evidence="12">
    <location>
        <position position="73"/>
    </location>
    <ligand>
        <name>Mg(2+)</name>
        <dbReference type="ChEBI" id="CHEBI:18420"/>
    </ligand>
</feature>
<gene>
    <name evidence="14" type="ORF">BSTOLATCC_MIC12723</name>
</gene>
<evidence type="ECO:0000256" key="6">
    <source>
        <dbReference type="ARBA" id="ARBA00022892"/>
    </source>
</evidence>
<dbReference type="PROSITE" id="PS51417">
    <property type="entry name" value="ARF"/>
    <property type="match status" value="1"/>
</dbReference>
<accession>A0AAU9IJE9</accession>
<dbReference type="InterPro" id="IPR027417">
    <property type="entry name" value="P-loop_NTPase"/>
</dbReference>
<comment type="similarity">
    <text evidence="2 13">Belongs to the small GTPase superfamily. Arf family.</text>
</comment>
<evidence type="ECO:0000256" key="13">
    <source>
        <dbReference type="RuleBase" id="RU003925"/>
    </source>
</evidence>
<dbReference type="InterPro" id="IPR024156">
    <property type="entry name" value="Small_GTPase_ARF"/>
</dbReference>
<protein>
    <recommendedName>
        <fullName evidence="16">ADP-ribosylation factor</fullName>
    </recommendedName>
</protein>
<evidence type="ECO:0000256" key="4">
    <source>
        <dbReference type="ARBA" id="ARBA00022707"/>
    </source>
</evidence>
<comment type="subcellular location">
    <subcellularLocation>
        <location evidence="1">Golgi apparatus</location>
    </subcellularLocation>
</comment>
<keyword evidence="8" id="KW-0333">Golgi apparatus</keyword>
<dbReference type="SMART" id="SM00177">
    <property type="entry name" value="ARF"/>
    <property type="match status" value="1"/>
</dbReference>
<dbReference type="CDD" id="cd00878">
    <property type="entry name" value="Arf_Arl"/>
    <property type="match status" value="1"/>
</dbReference>
<dbReference type="GO" id="GO:0003924">
    <property type="term" value="F:GTPase activity"/>
    <property type="evidence" value="ECO:0007669"/>
    <property type="project" value="InterPro"/>
</dbReference>
<dbReference type="Proteomes" id="UP001162131">
    <property type="component" value="Unassembled WGS sequence"/>
</dbReference>
<dbReference type="GO" id="GO:0005794">
    <property type="term" value="C:Golgi apparatus"/>
    <property type="evidence" value="ECO:0007669"/>
    <property type="project" value="UniProtKB-SubCell"/>
</dbReference>
<evidence type="ECO:0000256" key="1">
    <source>
        <dbReference type="ARBA" id="ARBA00004555"/>
    </source>
</evidence>
<reference evidence="14" key="1">
    <citation type="submission" date="2021-09" db="EMBL/GenBank/DDBJ databases">
        <authorList>
            <consortium name="AG Swart"/>
            <person name="Singh M."/>
            <person name="Singh A."/>
            <person name="Seah K."/>
            <person name="Emmerich C."/>
        </authorList>
    </citation>
    <scope>NUCLEOTIDE SEQUENCE</scope>
    <source>
        <strain evidence="14">ATCC30299</strain>
    </source>
</reference>
<dbReference type="SMART" id="SM00178">
    <property type="entry name" value="SAR"/>
    <property type="match status" value="1"/>
</dbReference>
<organism evidence="14 15">
    <name type="scientific">Blepharisma stoltei</name>
    <dbReference type="NCBI Taxonomy" id="1481888"/>
    <lineage>
        <taxon>Eukaryota</taxon>
        <taxon>Sar</taxon>
        <taxon>Alveolata</taxon>
        <taxon>Ciliophora</taxon>
        <taxon>Postciliodesmatophora</taxon>
        <taxon>Heterotrichea</taxon>
        <taxon>Heterotrichida</taxon>
        <taxon>Blepharismidae</taxon>
        <taxon>Blepharisma</taxon>
    </lineage>
</organism>
<evidence type="ECO:0000256" key="3">
    <source>
        <dbReference type="ARBA" id="ARBA00022448"/>
    </source>
</evidence>
<dbReference type="InterPro" id="IPR005225">
    <property type="entry name" value="Small_GTP-bd"/>
</dbReference>
<evidence type="ECO:0000256" key="9">
    <source>
        <dbReference type="ARBA" id="ARBA00023134"/>
    </source>
</evidence>
<dbReference type="PANTHER" id="PTHR11711">
    <property type="entry name" value="ADP RIBOSYLATION FACTOR-RELATED"/>
    <property type="match status" value="1"/>
</dbReference>
<feature type="binding site" evidence="11">
    <location>
        <begin position="66"/>
        <end position="73"/>
    </location>
    <ligand>
        <name>GTP</name>
        <dbReference type="ChEBI" id="CHEBI:37565"/>
    </ligand>
</feature>
<feature type="binding site" evidence="11">
    <location>
        <position position="112"/>
    </location>
    <ligand>
        <name>GTP</name>
        <dbReference type="ChEBI" id="CHEBI:37565"/>
    </ligand>
</feature>
<evidence type="ECO:0000256" key="10">
    <source>
        <dbReference type="ARBA" id="ARBA00023288"/>
    </source>
</evidence>
<dbReference type="InterPro" id="IPR006689">
    <property type="entry name" value="Small_GTPase_ARF/SAR"/>
</dbReference>
<evidence type="ECO:0000256" key="12">
    <source>
        <dbReference type="PIRSR" id="PIRSR606689-2"/>
    </source>
</evidence>
<keyword evidence="9 11" id="KW-0342">GTP-binding</keyword>
<dbReference type="FunFam" id="3.40.50.300:FF:003500">
    <property type="entry name" value="ADP-ribosylation factor 1"/>
    <property type="match status" value="1"/>
</dbReference>
<comment type="caution">
    <text evidence="14">The sequence shown here is derived from an EMBL/GenBank/DDBJ whole genome shotgun (WGS) entry which is preliminary data.</text>
</comment>
<evidence type="ECO:0000256" key="8">
    <source>
        <dbReference type="ARBA" id="ARBA00023034"/>
    </source>
</evidence>
<feature type="binding site" evidence="11">
    <location>
        <begin position="166"/>
        <end position="169"/>
    </location>
    <ligand>
        <name>GTP</name>
        <dbReference type="ChEBI" id="CHEBI:37565"/>
    </ligand>
</feature>
<keyword evidence="5 11" id="KW-0547">Nucleotide-binding</keyword>
<feature type="binding site" evidence="12">
    <location>
        <position position="90"/>
    </location>
    <ligand>
        <name>Mg(2+)</name>
        <dbReference type="ChEBI" id="CHEBI:18420"/>
    </ligand>
</feature>
<proteinExistence type="inferred from homology"/>
<dbReference type="AlphaFoldDB" id="A0AAU9IJE9"/>
<dbReference type="SUPFAM" id="SSF52540">
    <property type="entry name" value="P-loop containing nucleoside triphosphate hydrolases"/>
    <property type="match status" value="1"/>
</dbReference>
<dbReference type="EMBL" id="CAJZBQ010000013">
    <property type="protein sequence ID" value="CAG9314945.1"/>
    <property type="molecule type" value="Genomic_DNA"/>
</dbReference>
<name>A0AAU9IJE9_9CILI</name>
<keyword evidence="10" id="KW-0449">Lipoprotein</keyword>
<keyword evidence="7" id="KW-0653">Protein transport</keyword>
<dbReference type="GO" id="GO:0016192">
    <property type="term" value="P:vesicle-mediated transport"/>
    <property type="evidence" value="ECO:0007669"/>
    <property type="project" value="UniProtKB-KW"/>
</dbReference>
<evidence type="ECO:0000256" key="5">
    <source>
        <dbReference type="ARBA" id="ARBA00022741"/>
    </source>
</evidence>
<dbReference type="Pfam" id="PF00025">
    <property type="entry name" value="Arf"/>
    <property type="match status" value="1"/>
</dbReference>
<dbReference type="Gene3D" id="3.40.50.300">
    <property type="entry name" value="P-loop containing nucleotide triphosphate hydrolases"/>
    <property type="match status" value="1"/>
</dbReference>
<dbReference type="PRINTS" id="PR00328">
    <property type="entry name" value="SAR1GTPBP"/>
</dbReference>
<keyword evidence="15" id="KW-1185">Reference proteome</keyword>
<evidence type="ECO:0008006" key="16">
    <source>
        <dbReference type="Google" id="ProtNLM"/>
    </source>
</evidence>
<keyword evidence="6" id="KW-0931">ER-Golgi transport</keyword>
<evidence type="ECO:0000256" key="2">
    <source>
        <dbReference type="ARBA" id="ARBA00010290"/>
    </source>
</evidence>
<dbReference type="NCBIfam" id="TIGR00231">
    <property type="entry name" value="small_GTP"/>
    <property type="match status" value="1"/>
</dbReference>
<keyword evidence="12" id="KW-0479">Metal-binding</keyword>